<reference evidence="1" key="1">
    <citation type="submission" date="2020-05" db="EMBL/GenBank/DDBJ databases">
        <title>WGS assembly of Panicum virgatum.</title>
        <authorList>
            <person name="Lovell J.T."/>
            <person name="Jenkins J."/>
            <person name="Shu S."/>
            <person name="Juenger T.E."/>
            <person name="Schmutz J."/>
        </authorList>
    </citation>
    <scope>NUCLEOTIDE SEQUENCE</scope>
    <source>
        <strain evidence="1">AP13</strain>
    </source>
</reference>
<sequence>MRGKVPKCRSGHSPIVPPLFRSWPAARWRFCSCLRRSRAWSLPGTSSTRTTRTRNSRLRQQFCPDNTFMIHLRTWLVLFK</sequence>
<dbReference type="AlphaFoldDB" id="A0A8T0TB71"/>
<comment type="caution">
    <text evidence="1">The sequence shown here is derived from an EMBL/GenBank/DDBJ whole genome shotgun (WGS) entry which is preliminary data.</text>
</comment>
<accession>A0A8T0TB71</accession>
<name>A0A8T0TB71_PANVG</name>
<evidence type="ECO:0000313" key="2">
    <source>
        <dbReference type="Proteomes" id="UP000823388"/>
    </source>
</evidence>
<keyword evidence="2" id="KW-1185">Reference proteome</keyword>
<gene>
    <name evidence="1" type="ORF">PVAP13_4NG167200</name>
</gene>
<protein>
    <submittedName>
        <fullName evidence="1">Uncharacterized protein</fullName>
    </submittedName>
</protein>
<evidence type="ECO:0000313" key="1">
    <source>
        <dbReference type="EMBL" id="KAG2606503.1"/>
    </source>
</evidence>
<dbReference type="Proteomes" id="UP000823388">
    <property type="component" value="Chromosome 4N"/>
</dbReference>
<dbReference type="EMBL" id="CM029044">
    <property type="protein sequence ID" value="KAG2606503.1"/>
    <property type="molecule type" value="Genomic_DNA"/>
</dbReference>
<organism evidence="1 2">
    <name type="scientific">Panicum virgatum</name>
    <name type="common">Blackwell switchgrass</name>
    <dbReference type="NCBI Taxonomy" id="38727"/>
    <lineage>
        <taxon>Eukaryota</taxon>
        <taxon>Viridiplantae</taxon>
        <taxon>Streptophyta</taxon>
        <taxon>Embryophyta</taxon>
        <taxon>Tracheophyta</taxon>
        <taxon>Spermatophyta</taxon>
        <taxon>Magnoliopsida</taxon>
        <taxon>Liliopsida</taxon>
        <taxon>Poales</taxon>
        <taxon>Poaceae</taxon>
        <taxon>PACMAD clade</taxon>
        <taxon>Panicoideae</taxon>
        <taxon>Panicodae</taxon>
        <taxon>Paniceae</taxon>
        <taxon>Panicinae</taxon>
        <taxon>Panicum</taxon>
        <taxon>Panicum sect. Hiantes</taxon>
    </lineage>
</organism>
<proteinExistence type="predicted"/>